<proteinExistence type="inferred from homology"/>
<reference evidence="14" key="2">
    <citation type="submission" date="2020-10" db="UniProtKB">
        <authorList>
            <consortium name="WormBaseParasite"/>
        </authorList>
    </citation>
    <scope>IDENTIFICATION</scope>
</reference>
<feature type="signal peptide" evidence="12">
    <location>
        <begin position="1"/>
        <end position="21"/>
    </location>
</feature>
<keyword evidence="13" id="KW-1185">Reference proteome</keyword>
<dbReference type="PANTHER" id="PTHR48043">
    <property type="entry name" value="EG:EG0003.4 PROTEIN-RELATED"/>
    <property type="match status" value="1"/>
</dbReference>
<evidence type="ECO:0000256" key="4">
    <source>
        <dbReference type="ARBA" id="ARBA00022676"/>
    </source>
</evidence>
<evidence type="ECO:0000256" key="1">
    <source>
        <dbReference type="ARBA" id="ARBA00004167"/>
    </source>
</evidence>
<protein>
    <recommendedName>
        <fullName evidence="3">glucuronosyltransferase</fullName>
        <ecNumber evidence="3">2.4.1.17</ecNumber>
    </recommendedName>
</protein>
<evidence type="ECO:0000256" key="10">
    <source>
        <dbReference type="ARBA" id="ARBA00047475"/>
    </source>
</evidence>
<evidence type="ECO:0000313" key="13">
    <source>
        <dbReference type="Proteomes" id="UP000492821"/>
    </source>
</evidence>
<evidence type="ECO:0000256" key="12">
    <source>
        <dbReference type="SAM" id="SignalP"/>
    </source>
</evidence>
<dbReference type="EC" id="2.4.1.17" evidence="3"/>
<dbReference type="Gene3D" id="3.40.50.2000">
    <property type="entry name" value="Glycogen Phosphorylase B"/>
    <property type="match status" value="2"/>
</dbReference>
<feature type="chain" id="PRO_5028849782" description="glucuronosyltransferase" evidence="12">
    <location>
        <begin position="22"/>
        <end position="524"/>
    </location>
</feature>
<comment type="similarity">
    <text evidence="2">Belongs to the UDP-glycosyltransferase family.</text>
</comment>
<evidence type="ECO:0000256" key="7">
    <source>
        <dbReference type="ARBA" id="ARBA00022729"/>
    </source>
</evidence>
<evidence type="ECO:0000313" key="14">
    <source>
        <dbReference type="WBParaSite" id="Pan_g8595.t1"/>
    </source>
</evidence>
<evidence type="ECO:0000256" key="11">
    <source>
        <dbReference type="SAM" id="Phobius"/>
    </source>
</evidence>
<dbReference type="SUPFAM" id="SSF53756">
    <property type="entry name" value="UDP-Glycosyltransferase/glycogen phosphorylase"/>
    <property type="match status" value="1"/>
</dbReference>
<dbReference type="InterPro" id="IPR050271">
    <property type="entry name" value="UDP-glycosyltransferase"/>
</dbReference>
<dbReference type="GO" id="GO:0016020">
    <property type="term" value="C:membrane"/>
    <property type="evidence" value="ECO:0007669"/>
    <property type="project" value="UniProtKB-SubCell"/>
</dbReference>
<evidence type="ECO:0000256" key="9">
    <source>
        <dbReference type="ARBA" id="ARBA00023136"/>
    </source>
</evidence>
<sequence>MSGLPLLTVLTVFCLIGSLQSAKVLVFNPYFAHSHFTFQNALAKELVQAGHDVTILVPEVDPTTIRTPANTTLLIRKETVAPFRFADDESATSVYWKSEGFEFWNNRPMMKAWNEASTAACRRLLQDTEFIEKVKAEKFDIAVMEPLDMCGFGLLKLIGLKNYVLTIPLALADYAANTLGLPGRKEVKFAVNTDFYPDMGLIERIQNFGTPHLNNLIHDMEISVSAVRELADPDFNYDDIYPNARYIFLNAEEHVDFPRPISHKTIYIGGITINKAAAKPLPPVLAPAFDAASTGVVLVSFGSLAKSSAMPPEIKSAFIEMFEAFPQLTFVWKYENISTYPAEHLPNVVPSPWIPQKDILNHPKTLAFITHGGMNSITECAHAGVAAVAVPLFGDQPRNAKMLEYRKTAVIVDKQDITAENLIKAMKAAISPEFQKRADDLAAVIAAKPMQPKERFVKYFDHAVAFGDVEDFLDIKMRHMNVIRYYDLDIYLSFSAIVVGVLYLLTLTVKNVLSLVPITKSKTA</sequence>
<feature type="transmembrane region" description="Helical" evidence="11">
    <location>
        <begin position="490"/>
        <end position="513"/>
    </location>
</feature>
<dbReference type="AlphaFoldDB" id="A0A7E5A1T3"/>
<evidence type="ECO:0000256" key="8">
    <source>
        <dbReference type="ARBA" id="ARBA00022989"/>
    </source>
</evidence>
<comment type="catalytic activity">
    <reaction evidence="10">
        <text>glucuronate acceptor + UDP-alpha-D-glucuronate = acceptor beta-D-glucuronoside + UDP + H(+)</text>
        <dbReference type="Rhea" id="RHEA:21032"/>
        <dbReference type="ChEBI" id="CHEBI:15378"/>
        <dbReference type="ChEBI" id="CHEBI:58052"/>
        <dbReference type="ChEBI" id="CHEBI:58223"/>
        <dbReference type="ChEBI" id="CHEBI:132367"/>
        <dbReference type="ChEBI" id="CHEBI:132368"/>
        <dbReference type="EC" id="2.4.1.17"/>
    </reaction>
</comment>
<dbReference type="Pfam" id="PF00201">
    <property type="entry name" value="UDPGT"/>
    <property type="match status" value="1"/>
</dbReference>
<dbReference type="InterPro" id="IPR002213">
    <property type="entry name" value="UDP_glucos_trans"/>
</dbReference>
<evidence type="ECO:0000256" key="6">
    <source>
        <dbReference type="ARBA" id="ARBA00022692"/>
    </source>
</evidence>
<evidence type="ECO:0000256" key="3">
    <source>
        <dbReference type="ARBA" id="ARBA00012544"/>
    </source>
</evidence>
<dbReference type="FunFam" id="3.40.50.2000:FF:000038">
    <property type="entry name" value="UDP-GlucuronosylTransferase"/>
    <property type="match status" value="1"/>
</dbReference>
<dbReference type="GO" id="GO:0015020">
    <property type="term" value="F:glucuronosyltransferase activity"/>
    <property type="evidence" value="ECO:0007669"/>
    <property type="project" value="UniProtKB-EC"/>
</dbReference>
<dbReference type="PANTHER" id="PTHR48043:SF145">
    <property type="entry name" value="FI06409P-RELATED"/>
    <property type="match status" value="1"/>
</dbReference>
<keyword evidence="6 11" id="KW-0812">Transmembrane</keyword>
<organism evidence="13 14">
    <name type="scientific">Panagrellus redivivus</name>
    <name type="common">Microworm</name>
    <dbReference type="NCBI Taxonomy" id="6233"/>
    <lineage>
        <taxon>Eukaryota</taxon>
        <taxon>Metazoa</taxon>
        <taxon>Ecdysozoa</taxon>
        <taxon>Nematoda</taxon>
        <taxon>Chromadorea</taxon>
        <taxon>Rhabditida</taxon>
        <taxon>Tylenchina</taxon>
        <taxon>Panagrolaimomorpha</taxon>
        <taxon>Panagrolaimoidea</taxon>
        <taxon>Panagrolaimidae</taxon>
        <taxon>Panagrellus</taxon>
    </lineage>
</organism>
<keyword evidence="9 11" id="KW-0472">Membrane</keyword>
<keyword evidence="7 12" id="KW-0732">Signal</keyword>
<dbReference type="Proteomes" id="UP000492821">
    <property type="component" value="Unassembled WGS sequence"/>
</dbReference>
<keyword evidence="8 11" id="KW-1133">Transmembrane helix</keyword>
<keyword evidence="4" id="KW-0328">Glycosyltransferase</keyword>
<reference evidence="13" key="1">
    <citation type="journal article" date="2013" name="Genetics">
        <title>The draft genome and transcriptome of Panagrellus redivivus are shaped by the harsh demands of a free-living lifestyle.</title>
        <authorList>
            <person name="Srinivasan J."/>
            <person name="Dillman A.R."/>
            <person name="Macchietto M.G."/>
            <person name="Heikkinen L."/>
            <person name="Lakso M."/>
            <person name="Fracchia K.M."/>
            <person name="Antoshechkin I."/>
            <person name="Mortazavi A."/>
            <person name="Wong G."/>
            <person name="Sternberg P.W."/>
        </authorList>
    </citation>
    <scope>NUCLEOTIDE SEQUENCE [LARGE SCALE GENOMIC DNA]</scope>
    <source>
        <strain evidence="13">MT8872</strain>
    </source>
</reference>
<dbReference type="CDD" id="cd03784">
    <property type="entry name" value="GT1_Gtf-like"/>
    <property type="match status" value="1"/>
</dbReference>
<keyword evidence="5" id="KW-0808">Transferase</keyword>
<evidence type="ECO:0000256" key="2">
    <source>
        <dbReference type="ARBA" id="ARBA00009995"/>
    </source>
</evidence>
<name>A0A7E5A1T3_PANRE</name>
<evidence type="ECO:0000256" key="5">
    <source>
        <dbReference type="ARBA" id="ARBA00022679"/>
    </source>
</evidence>
<accession>A0A7E5A1T3</accession>
<dbReference type="WBParaSite" id="Pan_g8595.t1">
    <property type="protein sequence ID" value="Pan_g8595.t1"/>
    <property type="gene ID" value="Pan_g8595"/>
</dbReference>
<comment type="subcellular location">
    <subcellularLocation>
        <location evidence="1">Membrane</location>
        <topology evidence="1">Single-pass membrane protein</topology>
    </subcellularLocation>
</comment>